<dbReference type="GO" id="GO:0031470">
    <property type="term" value="C:carboxysome"/>
    <property type="evidence" value="ECO:0007669"/>
    <property type="project" value="UniProtKB-ARBA"/>
</dbReference>
<gene>
    <name evidence="4" type="primary">wcaF</name>
    <name evidence="4" type="ORF">IQ266_08730</name>
</gene>
<keyword evidence="3" id="KW-0472">Membrane</keyword>
<dbReference type="Proteomes" id="UP000625316">
    <property type="component" value="Unassembled WGS sequence"/>
</dbReference>
<dbReference type="SUPFAM" id="SSF51161">
    <property type="entry name" value="Trimeric LpxA-like enzymes"/>
    <property type="match status" value="1"/>
</dbReference>
<proteinExistence type="inferred from homology"/>
<evidence type="ECO:0000313" key="4">
    <source>
        <dbReference type="EMBL" id="MBE9029811.1"/>
    </source>
</evidence>
<protein>
    <submittedName>
        <fullName evidence="4">Colanic acid biosynthesis acetyltransferase WcaF</fullName>
    </submittedName>
</protein>
<dbReference type="InterPro" id="IPR051159">
    <property type="entry name" value="Hexapeptide_acetyltransf"/>
</dbReference>
<organism evidence="4 5">
    <name type="scientific">Romeriopsis navalis LEGE 11480</name>
    <dbReference type="NCBI Taxonomy" id="2777977"/>
    <lineage>
        <taxon>Bacteria</taxon>
        <taxon>Bacillati</taxon>
        <taxon>Cyanobacteriota</taxon>
        <taxon>Cyanophyceae</taxon>
        <taxon>Leptolyngbyales</taxon>
        <taxon>Leptolyngbyaceae</taxon>
        <taxon>Romeriopsis</taxon>
        <taxon>Romeriopsis navalis</taxon>
    </lineage>
</organism>
<evidence type="ECO:0000256" key="3">
    <source>
        <dbReference type="SAM" id="Phobius"/>
    </source>
</evidence>
<sequence>MNVNVVKLNQYRQGDYAPGAALWLQLLWYFLGAPLVRSYWLPVSGLKVLLLRMFGATIGTGVRIKPGVRVKFPWRLTVGDHVWIGEDAWFDNLAPITIGDHVCISQAVYLCTGNHDWTSQYFDLKIAPITIEAGAWVAARSVIGPGVTVGQGAILALGSTTGRSLLPMLIYAGSPATAIKSRVMTAQNSFVPVVAT</sequence>
<keyword evidence="3" id="KW-0812">Transmembrane</keyword>
<reference evidence="4" key="1">
    <citation type="submission" date="2020-10" db="EMBL/GenBank/DDBJ databases">
        <authorList>
            <person name="Castelo-Branco R."/>
            <person name="Eusebio N."/>
            <person name="Adriana R."/>
            <person name="Vieira A."/>
            <person name="Brugerolle De Fraissinette N."/>
            <person name="Rezende De Castro R."/>
            <person name="Schneider M.P."/>
            <person name="Vasconcelos V."/>
            <person name="Leao P.N."/>
        </authorList>
    </citation>
    <scope>NUCLEOTIDE SEQUENCE</scope>
    <source>
        <strain evidence="4">LEGE 11480</strain>
    </source>
</reference>
<accession>A0A928VJM3</accession>
<dbReference type="PANTHER" id="PTHR23416">
    <property type="entry name" value="SIALIC ACID SYNTHASE-RELATED"/>
    <property type="match status" value="1"/>
</dbReference>
<dbReference type="PANTHER" id="PTHR23416:SF23">
    <property type="entry name" value="ACETYLTRANSFERASE C18B11.09C-RELATED"/>
    <property type="match status" value="1"/>
</dbReference>
<dbReference type="Gene3D" id="2.160.10.10">
    <property type="entry name" value="Hexapeptide repeat proteins"/>
    <property type="match status" value="1"/>
</dbReference>
<feature type="transmembrane region" description="Helical" evidence="3">
    <location>
        <begin position="20"/>
        <end position="40"/>
    </location>
</feature>
<dbReference type="InterPro" id="IPR011004">
    <property type="entry name" value="Trimer_LpxA-like_sf"/>
</dbReference>
<keyword evidence="2" id="KW-0808">Transferase</keyword>
<dbReference type="RefSeq" id="WP_264324628.1">
    <property type="nucleotide sequence ID" value="NZ_JADEXQ010000022.1"/>
</dbReference>
<dbReference type="EMBL" id="JADEXQ010000022">
    <property type="protein sequence ID" value="MBE9029811.1"/>
    <property type="molecule type" value="Genomic_DNA"/>
</dbReference>
<dbReference type="GO" id="GO:0043886">
    <property type="term" value="F:structural constituent of carboxysome shell"/>
    <property type="evidence" value="ECO:0007669"/>
    <property type="project" value="UniProtKB-ARBA"/>
</dbReference>
<evidence type="ECO:0000313" key="5">
    <source>
        <dbReference type="Proteomes" id="UP000625316"/>
    </source>
</evidence>
<name>A0A928VJM3_9CYAN</name>
<dbReference type="GO" id="GO:0005829">
    <property type="term" value="C:cytosol"/>
    <property type="evidence" value="ECO:0007669"/>
    <property type="project" value="TreeGrafter"/>
</dbReference>
<comment type="caution">
    <text evidence="4">The sequence shown here is derived from an EMBL/GenBank/DDBJ whole genome shotgun (WGS) entry which is preliminary data.</text>
</comment>
<evidence type="ECO:0000256" key="2">
    <source>
        <dbReference type="ARBA" id="ARBA00022679"/>
    </source>
</evidence>
<dbReference type="NCBIfam" id="NF007797">
    <property type="entry name" value="PRK10502.1"/>
    <property type="match status" value="1"/>
</dbReference>
<evidence type="ECO:0000256" key="1">
    <source>
        <dbReference type="ARBA" id="ARBA00007274"/>
    </source>
</evidence>
<keyword evidence="5" id="KW-1185">Reference proteome</keyword>
<dbReference type="AlphaFoldDB" id="A0A928VJM3"/>
<comment type="similarity">
    <text evidence="1">Belongs to the transferase hexapeptide repeat family.</text>
</comment>
<dbReference type="CDD" id="cd05825">
    <property type="entry name" value="LbH_wcaF_like"/>
    <property type="match status" value="1"/>
</dbReference>
<dbReference type="GO" id="GO:0008374">
    <property type="term" value="F:O-acyltransferase activity"/>
    <property type="evidence" value="ECO:0007669"/>
    <property type="project" value="TreeGrafter"/>
</dbReference>
<keyword evidence="3" id="KW-1133">Transmembrane helix</keyword>